<comment type="caution">
    <text evidence="3">The sequence shown here is derived from an EMBL/GenBank/DDBJ whole genome shotgun (WGS) entry which is preliminary data.</text>
</comment>
<dbReference type="Pfam" id="PF14111">
    <property type="entry name" value="DUF4283"/>
    <property type="match status" value="1"/>
</dbReference>
<sequence>MTLMEKELAVLNLDKEEDECVQFAMEARPQRSLYDLCLVGCCLTTSVVHFPVMKSTMANLWHQLGGIQISNLGEKHYLFRFFYEVDVECVMSQTPWTFNSHFLLLHRLKDGEYLNLVLLVYVDFWVQVHDLPLGFFSNYVAQQLGDFIGFKEVECRWDVSLKAQPRRVSAMPSVWLREDNTGRNFGKKASKQEVGNNDRVISSFDTRHNLGFINYTLGFNLEGKKSQDIGKWVVLLSEGDKEDIDEDSEELPLENGRRDIGQTL</sequence>
<accession>A0A9D4A377</accession>
<protein>
    <recommendedName>
        <fullName evidence="2">DUF4283 domain-containing protein</fullName>
    </recommendedName>
</protein>
<evidence type="ECO:0000259" key="2">
    <source>
        <dbReference type="Pfam" id="PF14111"/>
    </source>
</evidence>
<evidence type="ECO:0000256" key="1">
    <source>
        <dbReference type="SAM" id="MobiDB-lite"/>
    </source>
</evidence>
<reference evidence="3 4" key="1">
    <citation type="journal article" date="2021" name="Plant Biotechnol. J.">
        <title>Multi-omics assisted identification of the key and species-specific regulatory components of drought-tolerant mechanisms in Gossypium stocksii.</title>
        <authorList>
            <person name="Yu D."/>
            <person name="Ke L."/>
            <person name="Zhang D."/>
            <person name="Wu Y."/>
            <person name="Sun Y."/>
            <person name="Mei J."/>
            <person name="Sun J."/>
            <person name="Sun Y."/>
        </authorList>
    </citation>
    <scope>NUCLEOTIDE SEQUENCE [LARGE SCALE GENOMIC DNA]</scope>
    <source>
        <strain evidence="4">cv. E1</strain>
        <tissue evidence="3">Leaf</tissue>
    </source>
</reference>
<feature type="region of interest" description="Disordered" evidence="1">
    <location>
        <begin position="245"/>
        <end position="264"/>
    </location>
</feature>
<keyword evidence="4" id="KW-1185">Reference proteome</keyword>
<dbReference type="EMBL" id="JAIQCV010000007">
    <property type="protein sequence ID" value="KAH1083167.1"/>
    <property type="molecule type" value="Genomic_DNA"/>
</dbReference>
<dbReference type="PANTHER" id="PTHR31286:SF153">
    <property type="entry name" value="DUF4283 DOMAIN PROTEIN"/>
    <property type="match status" value="1"/>
</dbReference>
<feature type="compositionally biased region" description="Basic and acidic residues" evidence="1">
    <location>
        <begin position="255"/>
        <end position="264"/>
    </location>
</feature>
<dbReference type="AlphaFoldDB" id="A0A9D4A377"/>
<gene>
    <name evidence="3" type="ORF">J1N35_022928</name>
</gene>
<dbReference type="PANTHER" id="PTHR31286">
    <property type="entry name" value="GLYCINE-RICH CELL WALL STRUCTURAL PROTEIN 1.8-LIKE"/>
    <property type="match status" value="1"/>
</dbReference>
<dbReference type="InterPro" id="IPR040256">
    <property type="entry name" value="At4g02000-like"/>
</dbReference>
<dbReference type="Proteomes" id="UP000828251">
    <property type="component" value="Unassembled WGS sequence"/>
</dbReference>
<name>A0A9D4A377_9ROSI</name>
<dbReference type="OrthoDB" id="1750469at2759"/>
<feature type="domain" description="DUF4283" evidence="2">
    <location>
        <begin position="35"/>
        <end position="111"/>
    </location>
</feature>
<evidence type="ECO:0000313" key="4">
    <source>
        <dbReference type="Proteomes" id="UP000828251"/>
    </source>
</evidence>
<dbReference type="InterPro" id="IPR025558">
    <property type="entry name" value="DUF4283"/>
</dbReference>
<organism evidence="3 4">
    <name type="scientific">Gossypium stocksii</name>
    <dbReference type="NCBI Taxonomy" id="47602"/>
    <lineage>
        <taxon>Eukaryota</taxon>
        <taxon>Viridiplantae</taxon>
        <taxon>Streptophyta</taxon>
        <taxon>Embryophyta</taxon>
        <taxon>Tracheophyta</taxon>
        <taxon>Spermatophyta</taxon>
        <taxon>Magnoliopsida</taxon>
        <taxon>eudicotyledons</taxon>
        <taxon>Gunneridae</taxon>
        <taxon>Pentapetalae</taxon>
        <taxon>rosids</taxon>
        <taxon>malvids</taxon>
        <taxon>Malvales</taxon>
        <taxon>Malvaceae</taxon>
        <taxon>Malvoideae</taxon>
        <taxon>Gossypium</taxon>
    </lineage>
</organism>
<proteinExistence type="predicted"/>
<evidence type="ECO:0000313" key="3">
    <source>
        <dbReference type="EMBL" id="KAH1083167.1"/>
    </source>
</evidence>